<comment type="caution">
    <text evidence="2">The sequence shown here is derived from an EMBL/GenBank/DDBJ whole genome shotgun (WGS) entry which is preliminary data.</text>
</comment>
<gene>
    <name evidence="2" type="ORF">E2C01_047800</name>
</gene>
<feature type="compositionally biased region" description="Basic residues" evidence="1">
    <location>
        <begin position="37"/>
        <end position="49"/>
    </location>
</feature>
<evidence type="ECO:0000313" key="3">
    <source>
        <dbReference type="Proteomes" id="UP000324222"/>
    </source>
</evidence>
<feature type="compositionally biased region" description="Gly residues" evidence="1">
    <location>
        <begin position="19"/>
        <end position="32"/>
    </location>
</feature>
<proteinExistence type="predicted"/>
<name>A0A5B7G8Q4_PORTR</name>
<evidence type="ECO:0000313" key="2">
    <source>
        <dbReference type="EMBL" id="MPC53897.1"/>
    </source>
</evidence>
<evidence type="ECO:0000256" key="1">
    <source>
        <dbReference type="SAM" id="MobiDB-lite"/>
    </source>
</evidence>
<feature type="compositionally biased region" description="Basic residues" evidence="1">
    <location>
        <begin position="58"/>
        <end position="70"/>
    </location>
</feature>
<dbReference type="Proteomes" id="UP000324222">
    <property type="component" value="Unassembled WGS sequence"/>
</dbReference>
<feature type="region of interest" description="Disordered" evidence="1">
    <location>
        <begin position="1"/>
        <end position="70"/>
    </location>
</feature>
<protein>
    <submittedName>
        <fullName evidence="2">Uncharacterized protein</fullName>
    </submittedName>
</protein>
<reference evidence="2 3" key="1">
    <citation type="submission" date="2019-05" db="EMBL/GenBank/DDBJ databases">
        <title>Another draft genome of Portunus trituberculatus and its Hox gene families provides insights of decapod evolution.</title>
        <authorList>
            <person name="Jeong J.-H."/>
            <person name="Song I."/>
            <person name="Kim S."/>
            <person name="Choi T."/>
            <person name="Kim D."/>
            <person name="Ryu S."/>
            <person name="Kim W."/>
        </authorList>
    </citation>
    <scope>NUCLEOTIDE SEQUENCE [LARGE SCALE GENOMIC DNA]</scope>
    <source>
        <tissue evidence="2">Muscle</tissue>
    </source>
</reference>
<dbReference type="AlphaFoldDB" id="A0A5B7G8Q4"/>
<dbReference type="EMBL" id="VSRR010011962">
    <property type="protein sequence ID" value="MPC53897.1"/>
    <property type="molecule type" value="Genomic_DNA"/>
</dbReference>
<sequence length="70" mass="7657">MPGRDTAATPDRWAERGEAAGGDTPGNSGGAAGMKTSGHKAMRTYLTKKHGQENTRQREHRHQRKVKTMP</sequence>
<organism evidence="2 3">
    <name type="scientific">Portunus trituberculatus</name>
    <name type="common">Swimming crab</name>
    <name type="synonym">Neptunus trituberculatus</name>
    <dbReference type="NCBI Taxonomy" id="210409"/>
    <lineage>
        <taxon>Eukaryota</taxon>
        <taxon>Metazoa</taxon>
        <taxon>Ecdysozoa</taxon>
        <taxon>Arthropoda</taxon>
        <taxon>Crustacea</taxon>
        <taxon>Multicrustacea</taxon>
        <taxon>Malacostraca</taxon>
        <taxon>Eumalacostraca</taxon>
        <taxon>Eucarida</taxon>
        <taxon>Decapoda</taxon>
        <taxon>Pleocyemata</taxon>
        <taxon>Brachyura</taxon>
        <taxon>Eubrachyura</taxon>
        <taxon>Portunoidea</taxon>
        <taxon>Portunidae</taxon>
        <taxon>Portuninae</taxon>
        <taxon>Portunus</taxon>
    </lineage>
</organism>
<accession>A0A5B7G8Q4</accession>
<keyword evidence="3" id="KW-1185">Reference proteome</keyword>